<protein>
    <recommendedName>
        <fullName evidence="4">RRM domain-containing protein</fullName>
    </recommendedName>
</protein>
<dbReference type="InParanoid" id="A0A5C3P5B3"/>
<organism evidence="2 3">
    <name type="scientific">Polyporus arcularius HHB13444</name>
    <dbReference type="NCBI Taxonomy" id="1314778"/>
    <lineage>
        <taxon>Eukaryota</taxon>
        <taxon>Fungi</taxon>
        <taxon>Dikarya</taxon>
        <taxon>Basidiomycota</taxon>
        <taxon>Agaricomycotina</taxon>
        <taxon>Agaricomycetes</taxon>
        <taxon>Polyporales</taxon>
        <taxon>Polyporaceae</taxon>
        <taxon>Polyporus</taxon>
    </lineage>
</organism>
<feature type="region of interest" description="Disordered" evidence="1">
    <location>
        <begin position="276"/>
        <end position="295"/>
    </location>
</feature>
<accession>A0A5C3P5B3</accession>
<reference evidence="2 3" key="1">
    <citation type="journal article" date="2019" name="Nat. Ecol. Evol.">
        <title>Megaphylogeny resolves global patterns of mushroom evolution.</title>
        <authorList>
            <person name="Varga T."/>
            <person name="Krizsan K."/>
            <person name="Foldi C."/>
            <person name="Dima B."/>
            <person name="Sanchez-Garcia M."/>
            <person name="Sanchez-Ramirez S."/>
            <person name="Szollosi G.J."/>
            <person name="Szarkandi J.G."/>
            <person name="Papp V."/>
            <person name="Albert L."/>
            <person name="Andreopoulos W."/>
            <person name="Angelini C."/>
            <person name="Antonin V."/>
            <person name="Barry K.W."/>
            <person name="Bougher N.L."/>
            <person name="Buchanan P."/>
            <person name="Buyck B."/>
            <person name="Bense V."/>
            <person name="Catcheside P."/>
            <person name="Chovatia M."/>
            <person name="Cooper J."/>
            <person name="Damon W."/>
            <person name="Desjardin D."/>
            <person name="Finy P."/>
            <person name="Geml J."/>
            <person name="Haridas S."/>
            <person name="Hughes K."/>
            <person name="Justo A."/>
            <person name="Karasinski D."/>
            <person name="Kautmanova I."/>
            <person name="Kiss B."/>
            <person name="Kocsube S."/>
            <person name="Kotiranta H."/>
            <person name="LaButti K.M."/>
            <person name="Lechner B.E."/>
            <person name="Liimatainen K."/>
            <person name="Lipzen A."/>
            <person name="Lukacs Z."/>
            <person name="Mihaltcheva S."/>
            <person name="Morgado L.N."/>
            <person name="Niskanen T."/>
            <person name="Noordeloos M.E."/>
            <person name="Ohm R.A."/>
            <person name="Ortiz-Santana B."/>
            <person name="Ovrebo C."/>
            <person name="Racz N."/>
            <person name="Riley R."/>
            <person name="Savchenko A."/>
            <person name="Shiryaev A."/>
            <person name="Soop K."/>
            <person name="Spirin V."/>
            <person name="Szebenyi C."/>
            <person name="Tomsovsky M."/>
            <person name="Tulloss R.E."/>
            <person name="Uehling J."/>
            <person name="Grigoriev I.V."/>
            <person name="Vagvolgyi C."/>
            <person name="Papp T."/>
            <person name="Martin F.M."/>
            <person name="Miettinen O."/>
            <person name="Hibbett D.S."/>
            <person name="Nagy L.G."/>
        </authorList>
    </citation>
    <scope>NUCLEOTIDE SEQUENCE [LARGE SCALE GENOMIC DNA]</scope>
    <source>
        <strain evidence="2 3">HHB13444</strain>
    </source>
</reference>
<feature type="region of interest" description="Disordered" evidence="1">
    <location>
        <begin position="1"/>
        <end position="149"/>
    </location>
</feature>
<proteinExistence type="predicted"/>
<evidence type="ECO:0000313" key="2">
    <source>
        <dbReference type="EMBL" id="TFK80973.1"/>
    </source>
</evidence>
<gene>
    <name evidence="2" type="ORF">K466DRAFT_359752</name>
</gene>
<dbReference type="SUPFAM" id="SSF54928">
    <property type="entry name" value="RNA-binding domain, RBD"/>
    <property type="match status" value="1"/>
</dbReference>
<feature type="compositionally biased region" description="Basic and acidic residues" evidence="1">
    <location>
        <begin position="1"/>
        <end position="72"/>
    </location>
</feature>
<dbReference type="InterPro" id="IPR035979">
    <property type="entry name" value="RBD_domain_sf"/>
</dbReference>
<name>A0A5C3P5B3_9APHY</name>
<dbReference type="Proteomes" id="UP000308197">
    <property type="component" value="Unassembled WGS sequence"/>
</dbReference>
<feature type="compositionally biased region" description="Basic residues" evidence="1">
    <location>
        <begin position="81"/>
        <end position="122"/>
    </location>
</feature>
<dbReference type="STRING" id="1314778.A0A5C3P5B3"/>
<keyword evidence="3" id="KW-1185">Reference proteome</keyword>
<dbReference type="AlphaFoldDB" id="A0A5C3P5B3"/>
<evidence type="ECO:0008006" key="4">
    <source>
        <dbReference type="Google" id="ProtNLM"/>
    </source>
</evidence>
<dbReference type="EMBL" id="ML211675">
    <property type="protein sequence ID" value="TFK80973.1"/>
    <property type="molecule type" value="Genomic_DNA"/>
</dbReference>
<dbReference type="GO" id="GO:0003676">
    <property type="term" value="F:nucleic acid binding"/>
    <property type="evidence" value="ECO:0007669"/>
    <property type="project" value="InterPro"/>
</dbReference>
<sequence>MDIEPKVKDEVDDRKDRERDRDRDADRDRDRERDRGDRRDRDKDRGDRERDRDRRESGRRKSDHWEPEERRNGAGGEVSTRRRRSRSRTPSRSRRRSSSPRRRSRRGSRSRSPRSRSGSRSRRPAEPFSRSLGGPMNAPHEEAAEFAKQSKRENRVYVGNLSYDVKYRDLMEFMRGGGWEDLRSVFRLFDARGELVYGLGELGMDSVVPDAGDVAAEWVTSNTKSEVTASGSGVPEAEAMLREVRLRRDVWSGSWSWVRGQDQMEAGVIMERPVAPAPQPPTSSAEFHGFGGVTS</sequence>
<feature type="compositionally biased region" description="Basic and acidic residues" evidence="1">
    <location>
        <begin position="139"/>
        <end position="149"/>
    </location>
</feature>
<evidence type="ECO:0000313" key="3">
    <source>
        <dbReference type="Proteomes" id="UP000308197"/>
    </source>
</evidence>
<evidence type="ECO:0000256" key="1">
    <source>
        <dbReference type="SAM" id="MobiDB-lite"/>
    </source>
</evidence>